<dbReference type="FunFam" id="3.40.50.1580:FF:000010">
    <property type="entry name" value="Purine nucleoside phosphorylase"/>
    <property type="match status" value="1"/>
</dbReference>
<evidence type="ECO:0000256" key="4">
    <source>
        <dbReference type="ARBA" id="ARBA00011233"/>
    </source>
</evidence>
<evidence type="ECO:0000313" key="20">
    <source>
        <dbReference type="EMBL" id="MBC2242615.1"/>
    </source>
</evidence>
<name>A0A099W958_9LIST</name>
<dbReference type="Proteomes" id="UP000553016">
    <property type="component" value="Unassembled WGS sequence"/>
</dbReference>
<dbReference type="CDD" id="cd09009">
    <property type="entry name" value="PNP-EcPNPII_like"/>
    <property type="match status" value="1"/>
</dbReference>
<evidence type="ECO:0000313" key="32">
    <source>
        <dbReference type="Proteomes" id="UP000546806"/>
    </source>
</evidence>
<evidence type="ECO:0000259" key="11">
    <source>
        <dbReference type="Pfam" id="PF01048"/>
    </source>
</evidence>
<dbReference type="SUPFAM" id="SSF53167">
    <property type="entry name" value="Purine and uridine phosphorylases"/>
    <property type="match status" value="1"/>
</dbReference>
<evidence type="ECO:0000313" key="31">
    <source>
        <dbReference type="Proteomes" id="UP000546244"/>
    </source>
</evidence>
<feature type="binding site" evidence="10">
    <location>
        <position position="60"/>
    </location>
    <ligand>
        <name>phosphate</name>
        <dbReference type="ChEBI" id="CHEBI:43474"/>
    </ligand>
</feature>
<dbReference type="STRING" id="1552123.EP57_08875"/>
<dbReference type="GO" id="GO:0005737">
    <property type="term" value="C:cytoplasm"/>
    <property type="evidence" value="ECO:0007669"/>
    <property type="project" value="TreeGrafter"/>
</dbReference>
<dbReference type="EMBL" id="JAARWW010000004">
    <property type="protein sequence ID" value="MBC2004091.1"/>
    <property type="molecule type" value="Genomic_DNA"/>
</dbReference>
<evidence type="ECO:0000313" key="19">
    <source>
        <dbReference type="EMBL" id="MBC2239026.1"/>
    </source>
</evidence>
<dbReference type="EMBL" id="JAASWV010000003">
    <property type="protein sequence ID" value="MBC2309839.1"/>
    <property type="molecule type" value="Genomic_DNA"/>
</dbReference>
<gene>
    <name evidence="12" type="ORF">EP57_08875</name>
    <name evidence="13" type="ORF">HB759_02500</name>
    <name evidence="15" type="ORF">HB902_00950</name>
    <name evidence="24" type="ORF">HBP98_10910</name>
    <name evidence="16" type="ORF">HCA46_03265</name>
    <name evidence="17" type="ORF">HCA78_09945</name>
    <name evidence="20" type="ORF">HCB25_00975</name>
    <name evidence="18" type="ORF">HCB27_09615</name>
    <name evidence="19" type="ORF">HCB35_00955</name>
    <name evidence="21" type="ORF">HCB69_00815</name>
    <name evidence="22" type="ORF">HCC36_02330</name>
    <name evidence="14" type="ORF">HCI99_00390</name>
    <name evidence="23" type="ORF">HCJ81_03015</name>
</gene>
<evidence type="ECO:0000256" key="3">
    <source>
        <dbReference type="ARBA" id="ARBA00006751"/>
    </source>
</evidence>
<dbReference type="GO" id="GO:0009116">
    <property type="term" value="P:nucleoside metabolic process"/>
    <property type="evidence" value="ECO:0007669"/>
    <property type="project" value="InterPro"/>
</dbReference>
<dbReference type="Gene3D" id="3.40.50.1580">
    <property type="entry name" value="Nucleoside phosphorylase domain"/>
    <property type="match status" value="1"/>
</dbReference>
<evidence type="ECO:0000313" key="21">
    <source>
        <dbReference type="EMBL" id="MBC2282914.1"/>
    </source>
</evidence>
<feature type="binding site" evidence="10">
    <location>
        <begin position="80"/>
        <end position="82"/>
    </location>
    <ligand>
        <name>phosphate</name>
        <dbReference type="ChEBI" id="CHEBI:43474"/>
    </ligand>
</feature>
<comment type="subunit">
    <text evidence="4">Homotrimer.</text>
</comment>
<comment type="pathway">
    <text evidence="2 9">Purine metabolism; purine nucleoside salvage.</text>
</comment>
<dbReference type="EC" id="2.4.2.1" evidence="9"/>
<feature type="binding site" evidence="10">
    <location>
        <position position="112"/>
    </location>
    <ligand>
        <name>phosphate</name>
        <dbReference type="ChEBI" id="CHEBI:43474"/>
    </ligand>
</feature>
<dbReference type="InterPro" id="IPR035994">
    <property type="entry name" value="Nucleoside_phosphorylase_sf"/>
</dbReference>
<dbReference type="PANTHER" id="PTHR11904:SF9">
    <property type="entry name" value="PURINE NUCLEOSIDE PHOSPHORYLASE-RELATED"/>
    <property type="match status" value="1"/>
</dbReference>
<evidence type="ECO:0000256" key="9">
    <source>
        <dbReference type="PIRNR" id="PIRNR000477"/>
    </source>
</evidence>
<dbReference type="NCBIfam" id="TIGR01700">
    <property type="entry name" value="PNPH"/>
    <property type="match status" value="1"/>
</dbReference>
<dbReference type="EMBL" id="JAARZT010000003">
    <property type="protein sequence ID" value="MBC2292057.1"/>
    <property type="molecule type" value="Genomic_DNA"/>
</dbReference>
<evidence type="ECO:0000313" key="35">
    <source>
        <dbReference type="Proteomes" id="UP000553016"/>
    </source>
</evidence>
<comment type="catalytic activity">
    <reaction evidence="8">
        <text>a purine 2'-deoxy-D-ribonucleoside + phosphate = a purine nucleobase + 2-deoxy-alpha-D-ribose 1-phosphate</text>
        <dbReference type="Rhea" id="RHEA:36431"/>
        <dbReference type="ChEBI" id="CHEBI:26386"/>
        <dbReference type="ChEBI" id="CHEBI:43474"/>
        <dbReference type="ChEBI" id="CHEBI:57259"/>
        <dbReference type="ChEBI" id="CHEBI:142361"/>
        <dbReference type="EC" id="2.4.2.1"/>
    </reaction>
</comment>
<dbReference type="EMBL" id="JAASTX010000001">
    <property type="protein sequence ID" value="MBC1490276.1"/>
    <property type="molecule type" value="Genomic_DNA"/>
</dbReference>
<protein>
    <recommendedName>
        <fullName evidence="9">Purine nucleoside phosphorylase</fullName>
        <ecNumber evidence="9">2.4.2.1</ecNumber>
    </recommendedName>
    <alternativeName>
        <fullName evidence="9">Inosine-guanosine phosphorylase</fullName>
    </alternativeName>
</protein>
<dbReference type="EMBL" id="JAARMV010000002">
    <property type="protein sequence ID" value="MBC2372509.1"/>
    <property type="molecule type" value="Genomic_DNA"/>
</dbReference>
<evidence type="ECO:0000256" key="10">
    <source>
        <dbReference type="PIRSR" id="PIRSR000477-2"/>
    </source>
</evidence>
<dbReference type="EMBL" id="JAARYD010000004">
    <property type="protein sequence ID" value="MBC2176873.1"/>
    <property type="molecule type" value="Genomic_DNA"/>
</dbReference>
<dbReference type="RefSeq" id="WP_036085869.1">
    <property type="nucleotide sequence ID" value="NZ_CBCSHQ010000004.1"/>
</dbReference>
<evidence type="ECO:0000313" key="26">
    <source>
        <dbReference type="Proteomes" id="UP000532866"/>
    </source>
</evidence>
<dbReference type="Proteomes" id="UP000585696">
    <property type="component" value="Unassembled WGS sequence"/>
</dbReference>
<sequence length="272" mass="30075">MNYTNVMEAVKKIRENYDGKPRIGLILGSGLGVLADEITEPTVMKYDQVPHFPTSTVEGHAGQFVFGKLENQEVVAMQGRFHFYEGYSMQDVTFPVHVMKELGVDILIVTNAAGGVNELFHAGDLMLISDHINFTGTNPLIGKNDDRFGPRFPDMSDAYRLELREQARLLAQDLELDVKEGVYAGLTGPTYETPAEIRMLRTLGADAVGMSTVPEVIIANHCGLRCLGISCITNMAAGILDQPLNHEEVIETTERVKETFLTYVKALVKNVK</sequence>
<feature type="binding site" evidence="10">
    <location>
        <position position="211"/>
    </location>
    <ligand>
        <name>phosphate</name>
        <dbReference type="ChEBI" id="CHEBI:43474"/>
    </ligand>
</feature>
<evidence type="ECO:0000256" key="5">
    <source>
        <dbReference type="ARBA" id="ARBA00022553"/>
    </source>
</evidence>
<dbReference type="EMBL" id="JAARZA010000001">
    <property type="protein sequence ID" value="MBC2239026.1"/>
    <property type="molecule type" value="Genomic_DNA"/>
</dbReference>
<dbReference type="PIRSF" id="PIRSF000477">
    <property type="entry name" value="PurNPase"/>
    <property type="match status" value="1"/>
</dbReference>
<dbReference type="EMBL" id="JAARUV010000001">
    <property type="protein sequence ID" value="MBC1777845.1"/>
    <property type="molecule type" value="Genomic_DNA"/>
</dbReference>
<evidence type="ECO:0000313" key="25">
    <source>
        <dbReference type="Proteomes" id="UP000029844"/>
    </source>
</evidence>
<keyword evidence="25" id="KW-1185">Reference proteome</keyword>
<dbReference type="Proteomes" id="UP000541735">
    <property type="component" value="Unassembled WGS sequence"/>
</dbReference>
<evidence type="ECO:0000256" key="8">
    <source>
        <dbReference type="ARBA" id="ARBA00048556"/>
    </source>
</evidence>
<dbReference type="InterPro" id="IPR000845">
    <property type="entry name" value="Nucleoside_phosphorylase_d"/>
</dbReference>
<dbReference type="PANTHER" id="PTHR11904">
    <property type="entry name" value="METHYLTHIOADENOSINE/PURINE NUCLEOSIDE PHOSPHORYLASE"/>
    <property type="match status" value="1"/>
</dbReference>
<dbReference type="PROSITE" id="PS01240">
    <property type="entry name" value="PNP_MTAP_2"/>
    <property type="match status" value="1"/>
</dbReference>
<evidence type="ECO:0000313" key="24">
    <source>
        <dbReference type="EMBL" id="MBC2372509.1"/>
    </source>
</evidence>
<evidence type="ECO:0000313" key="13">
    <source>
        <dbReference type="EMBL" id="MBC1330812.1"/>
    </source>
</evidence>
<organism evidence="12 25">
    <name type="scientific">Listeria booriae</name>
    <dbReference type="NCBI Taxonomy" id="1552123"/>
    <lineage>
        <taxon>Bacteria</taxon>
        <taxon>Bacillati</taxon>
        <taxon>Bacillota</taxon>
        <taxon>Bacilli</taxon>
        <taxon>Bacillales</taxon>
        <taxon>Listeriaceae</taxon>
        <taxon>Listeria</taxon>
    </lineage>
</organism>
<feature type="binding site" evidence="10">
    <location>
        <position position="234"/>
    </location>
    <ligand>
        <name>a purine D-ribonucleoside</name>
        <dbReference type="ChEBI" id="CHEBI:142355"/>
    </ligand>
</feature>
<evidence type="ECO:0000313" key="34">
    <source>
        <dbReference type="Proteomes" id="UP000550367"/>
    </source>
</evidence>
<dbReference type="NCBIfam" id="NF006054">
    <property type="entry name" value="PRK08202.1"/>
    <property type="match status" value="1"/>
</dbReference>
<dbReference type="UniPathway" id="UPA00606"/>
<evidence type="ECO:0000313" key="28">
    <source>
        <dbReference type="Proteomes" id="UP000541735"/>
    </source>
</evidence>
<evidence type="ECO:0000313" key="22">
    <source>
        <dbReference type="EMBL" id="MBC2292057.1"/>
    </source>
</evidence>
<keyword evidence="5" id="KW-0597">Phosphoprotein</keyword>
<reference evidence="26 27" key="2">
    <citation type="submission" date="2020-03" db="EMBL/GenBank/DDBJ databases">
        <title>Soil Listeria distribution.</title>
        <authorList>
            <person name="Liao J."/>
            <person name="Wiedmann M."/>
        </authorList>
    </citation>
    <scope>NUCLEOTIDE SEQUENCE [LARGE SCALE GENOMIC DNA]</scope>
    <source>
        <strain evidence="23 36">FSL L7-0039</strain>
        <strain evidence="22 30">FSL L7-0051</strain>
        <strain evidence="21 37">FSL L7-0054</strain>
        <strain evidence="19 35">FSL L7-0149</strain>
        <strain evidence="20 34">FSL L7-0153</strain>
        <strain evidence="18 28">FSL L7-0259</strain>
        <strain evidence="17 32">FSL L7-0435</strain>
        <strain evidence="16 33">FSL L7-1017</strain>
        <strain evidence="15 29">FSL L7-1387</strain>
        <strain evidence="14 27">FSL L7-1547</strain>
        <strain evidence="13 26">FSL L7-1833</strain>
        <strain evidence="24 31">FSL L7-1850</strain>
    </source>
</reference>
<feature type="binding site" evidence="10">
    <location>
        <position position="192"/>
    </location>
    <ligand>
        <name>a purine D-ribonucleoside</name>
        <dbReference type="ChEBI" id="CHEBI:142355"/>
    </ligand>
</feature>
<dbReference type="EMBL" id="JAARRW010000001">
    <property type="protein sequence ID" value="MBC1560618.1"/>
    <property type="molecule type" value="Genomic_DNA"/>
</dbReference>
<comment type="similarity">
    <text evidence="3 9">Belongs to the PNP/MTAP phosphorylase family.</text>
</comment>
<evidence type="ECO:0000256" key="1">
    <source>
        <dbReference type="ARBA" id="ARBA00002678"/>
    </source>
</evidence>
<dbReference type="Proteomes" id="UP000533953">
    <property type="component" value="Unassembled WGS sequence"/>
</dbReference>
<dbReference type="Proteomes" id="UP000546244">
    <property type="component" value="Unassembled WGS sequence"/>
</dbReference>
<evidence type="ECO:0000313" key="27">
    <source>
        <dbReference type="Proteomes" id="UP000533953"/>
    </source>
</evidence>
<dbReference type="Proteomes" id="UP000550367">
    <property type="component" value="Unassembled WGS sequence"/>
</dbReference>
<dbReference type="OrthoDB" id="1523230at2"/>
<dbReference type="Proteomes" id="UP000547643">
    <property type="component" value="Unassembled WGS sequence"/>
</dbReference>
<dbReference type="Proteomes" id="UP000543005">
    <property type="component" value="Unassembled WGS sequence"/>
</dbReference>
<reference evidence="12 25" key="1">
    <citation type="submission" date="2014-05" db="EMBL/GenBank/DDBJ databases">
        <title>Novel Listeriaceae from food processing environments.</title>
        <authorList>
            <person name="den Bakker H.C."/>
        </authorList>
    </citation>
    <scope>NUCLEOTIDE SEQUENCE [LARGE SCALE GENOMIC DNA]</scope>
    <source>
        <strain evidence="12 25">FSL A5-0281</strain>
    </source>
</reference>
<dbReference type="EMBL" id="JAARYY010000001">
    <property type="protein sequence ID" value="MBC2242615.1"/>
    <property type="molecule type" value="Genomic_DNA"/>
</dbReference>
<dbReference type="GO" id="GO:0004731">
    <property type="term" value="F:purine-nucleoside phosphorylase activity"/>
    <property type="evidence" value="ECO:0007669"/>
    <property type="project" value="UniProtKB-EC"/>
</dbReference>
<evidence type="ECO:0000313" key="23">
    <source>
        <dbReference type="EMBL" id="MBC2309839.1"/>
    </source>
</evidence>
<dbReference type="Proteomes" id="UP000565628">
    <property type="component" value="Unassembled WGS sequence"/>
</dbReference>
<evidence type="ECO:0000256" key="2">
    <source>
        <dbReference type="ARBA" id="ARBA00005058"/>
    </source>
</evidence>
<dbReference type="eggNOG" id="COG0005">
    <property type="taxonomic scope" value="Bacteria"/>
</dbReference>
<evidence type="ECO:0000313" key="29">
    <source>
        <dbReference type="Proteomes" id="UP000541955"/>
    </source>
</evidence>
<dbReference type="InterPro" id="IPR018099">
    <property type="entry name" value="Purine_phosphorylase-2_CS"/>
</dbReference>
<dbReference type="Proteomes" id="UP000532866">
    <property type="component" value="Unassembled WGS sequence"/>
</dbReference>
<evidence type="ECO:0000313" key="15">
    <source>
        <dbReference type="EMBL" id="MBC1560618.1"/>
    </source>
</evidence>
<evidence type="ECO:0000313" key="33">
    <source>
        <dbReference type="Proteomes" id="UP000547643"/>
    </source>
</evidence>
<evidence type="ECO:0000313" key="18">
    <source>
        <dbReference type="EMBL" id="MBC2176873.1"/>
    </source>
</evidence>
<dbReference type="GeneID" id="58717486"/>
<comment type="function">
    <text evidence="1">The purine nucleoside phosphorylases catalyze the phosphorolytic breakdown of the N-glycosidic bond in the beta-(deoxy)ribonucleoside molecules, with the formation of the corresponding free purine bases and pentose-1-phosphate. Cleaves guanosine, inosine, 2'-deoxyguanosine and 2'-deoxyinosine.</text>
</comment>
<evidence type="ECO:0000313" key="30">
    <source>
        <dbReference type="Proteomes" id="UP000543005"/>
    </source>
</evidence>
<dbReference type="AlphaFoldDB" id="A0A099W958"/>
<feature type="domain" description="Nucleoside phosphorylase" evidence="11">
    <location>
        <begin position="22"/>
        <end position="269"/>
    </location>
</feature>
<evidence type="ECO:0000313" key="17">
    <source>
        <dbReference type="EMBL" id="MBC2004091.1"/>
    </source>
</evidence>
<dbReference type="NCBIfam" id="TIGR01697">
    <property type="entry name" value="PNPH-PUNA-XAPA"/>
    <property type="match status" value="1"/>
</dbReference>
<comment type="caution">
    <text evidence="12">The sequence shown here is derived from an EMBL/GenBank/DDBJ whole genome shotgun (WGS) entry which is preliminary data.</text>
</comment>
<dbReference type="Pfam" id="PF01048">
    <property type="entry name" value="PNP_UDP_1"/>
    <property type="match status" value="1"/>
</dbReference>
<accession>A0A099W958</accession>
<dbReference type="EMBL" id="JAAROL010000001">
    <property type="protein sequence ID" value="MBC1330812.1"/>
    <property type="molecule type" value="Genomic_DNA"/>
</dbReference>
<evidence type="ECO:0000313" key="37">
    <source>
        <dbReference type="Proteomes" id="UP000585696"/>
    </source>
</evidence>
<keyword evidence="7 9" id="KW-0808">Transferase</keyword>
<dbReference type="Proteomes" id="UP000541955">
    <property type="component" value="Unassembled WGS sequence"/>
</dbReference>
<dbReference type="InterPro" id="IPR011270">
    <property type="entry name" value="Pur_Nuc_Pase_Ino/Guo-sp"/>
</dbReference>
<dbReference type="Proteomes" id="UP000029844">
    <property type="component" value="Unassembled WGS sequence"/>
</dbReference>
<dbReference type="InterPro" id="IPR011268">
    <property type="entry name" value="Purine_phosphorylase"/>
</dbReference>
<evidence type="ECO:0000256" key="7">
    <source>
        <dbReference type="ARBA" id="ARBA00022679"/>
    </source>
</evidence>
<evidence type="ECO:0000256" key="6">
    <source>
        <dbReference type="ARBA" id="ARBA00022676"/>
    </source>
</evidence>
<evidence type="ECO:0000313" key="12">
    <source>
        <dbReference type="EMBL" id="KGL40660.1"/>
    </source>
</evidence>
<evidence type="ECO:0000313" key="14">
    <source>
        <dbReference type="EMBL" id="MBC1490276.1"/>
    </source>
</evidence>
<evidence type="ECO:0000313" key="16">
    <source>
        <dbReference type="EMBL" id="MBC1777845.1"/>
    </source>
</evidence>
<keyword evidence="6 9" id="KW-0328">Glycosyltransferase</keyword>
<dbReference type="EMBL" id="JNFA01000023">
    <property type="protein sequence ID" value="KGL40660.1"/>
    <property type="molecule type" value="Genomic_DNA"/>
</dbReference>
<dbReference type="EMBL" id="JAARZS010000002">
    <property type="protein sequence ID" value="MBC2282914.1"/>
    <property type="molecule type" value="Genomic_DNA"/>
</dbReference>
<dbReference type="Proteomes" id="UP000546806">
    <property type="component" value="Unassembled WGS sequence"/>
</dbReference>
<evidence type="ECO:0000313" key="36">
    <source>
        <dbReference type="Proteomes" id="UP000565628"/>
    </source>
</evidence>
<feature type="binding site" evidence="10">
    <location>
        <position position="29"/>
    </location>
    <ligand>
        <name>phosphate</name>
        <dbReference type="ChEBI" id="CHEBI:43474"/>
    </ligand>
</feature>
<proteinExistence type="inferred from homology"/>